<dbReference type="InterPro" id="IPR001387">
    <property type="entry name" value="Cro/C1-type_HTH"/>
</dbReference>
<dbReference type="EMBL" id="VYQB01000019">
    <property type="protein sequence ID" value="KAA9012976.1"/>
    <property type="molecule type" value="Genomic_DNA"/>
</dbReference>
<dbReference type="NCBIfam" id="TIGR03830">
    <property type="entry name" value="CxxCG_CxxCG_HTH"/>
    <property type="match status" value="1"/>
</dbReference>
<feature type="domain" description="HTH cro/C1-type" evidence="1">
    <location>
        <begin position="86"/>
        <end position="139"/>
    </location>
</feature>
<dbReference type="AlphaFoldDB" id="A0A5J5HTC6"/>
<sequence length="180" mass="19814">MSSISSHEAEHAAMVECAICGEATGILSIQEQEFAYRDGQHEVLLHANIPVISCQACEEAYTAPGAEEAQHEAVCHHLGRLAPVEIRALRTRLGVSQAKLAELTHIGIASIKRWEAGSHIQNASLDAKLRALGGGPQEFPIRSGFRFHFPPKPEACEAARRWRLRQDYSSMHSQRELEAA</sequence>
<reference evidence="4 5" key="1">
    <citation type="submission" date="2019-09" db="EMBL/GenBank/DDBJ databases">
        <authorList>
            <person name="Feng G."/>
        </authorList>
    </citation>
    <scope>NUCLEOTIDE SEQUENCE [LARGE SCALE GENOMIC DNA]</scope>
    <source>
        <strain evidence="3 4">KACC 19283</strain>
        <strain evidence="2 5">KACC 19284</strain>
    </source>
</reference>
<dbReference type="EMBL" id="VYQA01000019">
    <property type="protein sequence ID" value="KAA9025222.1"/>
    <property type="molecule type" value="Genomic_DNA"/>
</dbReference>
<dbReference type="GO" id="GO:0003677">
    <property type="term" value="F:DNA binding"/>
    <property type="evidence" value="ECO:0007669"/>
    <property type="project" value="InterPro"/>
</dbReference>
<dbReference type="Proteomes" id="UP000325933">
    <property type="component" value="Unassembled WGS sequence"/>
</dbReference>
<protein>
    <submittedName>
        <fullName evidence="3">Helix-turn-helix domain-containing protein</fullName>
    </submittedName>
</protein>
<proteinExistence type="predicted"/>
<dbReference type="Proteomes" id="UP000326364">
    <property type="component" value="Unassembled WGS sequence"/>
</dbReference>
<organism evidence="3 4">
    <name type="scientific">Sphingobium limneticum</name>
    <dbReference type="NCBI Taxonomy" id="1007511"/>
    <lineage>
        <taxon>Bacteria</taxon>
        <taxon>Pseudomonadati</taxon>
        <taxon>Pseudomonadota</taxon>
        <taxon>Alphaproteobacteria</taxon>
        <taxon>Sphingomonadales</taxon>
        <taxon>Sphingomonadaceae</taxon>
        <taxon>Sphingobium</taxon>
    </lineage>
</organism>
<keyword evidence="5" id="KW-1185">Reference proteome</keyword>
<dbReference type="Pfam" id="PF15731">
    <property type="entry name" value="MqsA_antitoxin"/>
    <property type="match status" value="1"/>
</dbReference>
<dbReference type="InterPro" id="IPR022452">
    <property type="entry name" value="MqsA"/>
</dbReference>
<dbReference type="Gene3D" id="1.10.260.40">
    <property type="entry name" value="lambda repressor-like DNA-binding domains"/>
    <property type="match status" value="1"/>
</dbReference>
<evidence type="ECO:0000313" key="3">
    <source>
        <dbReference type="EMBL" id="KAA9025222.1"/>
    </source>
</evidence>
<dbReference type="RefSeq" id="WP_120252690.1">
    <property type="nucleotide sequence ID" value="NZ_VYQA01000019.1"/>
</dbReference>
<dbReference type="SUPFAM" id="SSF47413">
    <property type="entry name" value="lambda repressor-like DNA-binding domains"/>
    <property type="match status" value="1"/>
</dbReference>
<accession>A0A5J5HTC6</accession>
<dbReference type="InterPro" id="IPR010982">
    <property type="entry name" value="Lambda_DNA-bd_dom_sf"/>
</dbReference>
<evidence type="ECO:0000313" key="4">
    <source>
        <dbReference type="Proteomes" id="UP000325933"/>
    </source>
</evidence>
<dbReference type="SMART" id="SM00530">
    <property type="entry name" value="HTH_XRE"/>
    <property type="match status" value="1"/>
</dbReference>
<gene>
    <name evidence="3" type="ORF">F4U95_20305</name>
    <name evidence="2" type="ORF">F4U96_20180</name>
</gene>
<comment type="caution">
    <text evidence="3">The sequence shown here is derived from an EMBL/GenBank/DDBJ whole genome shotgun (WGS) entry which is preliminary data.</text>
</comment>
<evidence type="ECO:0000313" key="2">
    <source>
        <dbReference type="EMBL" id="KAA9012976.1"/>
    </source>
</evidence>
<dbReference type="InterPro" id="IPR032758">
    <property type="entry name" value="MqsA/HigA-2"/>
</dbReference>
<evidence type="ECO:0000313" key="5">
    <source>
        <dbReference type="Proteomes" id="UP000326364"/>
    </source>
</evidence>
<name>A0A5J5HTC6_9SPHN</name>
<dbReference type="CDD" id="cd00093">
    <property type="entry name" value="HTH_XRE"/>
    <property type="match status" value="1"/>
</dbReference>
<dbReference type="PROSITE" id="PS50943">
    <property type="entry name" value="HTH_CROC1"/>
    <property type="match status" value="1"/>
</dbReference>
<evidence type="ECO:0000259" key="1">
    <source>
        <dbReference type="PROSITE" id="PS50943"/>
    </source>
</evidence>